<dbReference type="Proteomes" id="UP000595437">
    <property type="component" value="Chromosome 5"/>
</dbReference>
<evidence type="ECO:0000313" key="2">
    <source>
        <dbReference type="Proteomes" id="UP000595437"/>
    </source>
</evidence>
<dbReference type="AlphaFoldDB" id="A0A7T8KF60"/>
<name>A0A7T8KF60_CALRO</name>
<protein>
    <recommendedName>
        <fullName evidence="3">Transposase</fullName>
    </recommendedName>
</protein>
<organism evidence="1 2">
    <name type="scientific">Caligus rogercresseyi</name>
    <name type="common">Sea louse</name>
    <dbReference type="NCBI Taxonomy" id="217165"/>
    <lineage>
        <taxon>Eukaryota</taxon>
        <taxon>Metazoa</taxon>
        <taxon>Ecdysozoa</taxon>
        <taxon>Arthropoda</taxon>
        <taxon>Crustacea</taxon>
        <taxon>Multicrustacea</taxon>
        <taxon>Hexanauplia</taxon>
        <taxon>Copepoda</taxon>
        <taxon>Siphonostomatoida</taxon>
        <taxon>Caligidae</taxon>
        <taxon>Caligus</taxon>
    </lineage>
</organism>
<sequence length="117" mass="13779">MASSNEEIKGNKWNEERLRSIVVMALVNNGVNLRTVQRIRKKLEDIWDVDTSIKRAHKEEGVARKVRETDFVDKVKKMVLDDPTRSMRAMARDLGYHEKTIRDCVLEDLRCRSYNMQ</sequence>
<reference evidence="2" key="1">
    <citation type="submission" date="2021-01" db="EMBL/GenBank/DDBJ databases">
        <title>Caligus Genome Assembly.</title>
        <authorList>
            <person name="Gallardo-Escarate C."/>
        </authorList>
    </citation>
    <scope>NUCLEOTIDE SEQUENCE [LARGE SCALE GENOMIC DNA]</scope>
</reference>
<accession>A0A7T8KF60</accession>
<dbReference type="OrthoDB" id="7540217at2759"/>
<gene>
    <name evidence="1" type="ORF">FKW44_007755</name>
</gene>
<feature type="non-terminal residue" evidence="1">
    <location>
        <position position="117"/>
    </location>
</feature>
<proteinExistence type="predicted"/>
<keyword evidence="2" id="KW-1185">Reference proteome</keyword>
<evidence type="ECO:0008006" key="3">
    <source>
        <dbReference type="Google" id="ProtNLM"/>
    </source>
</evidence>
<evidence type="ECO:0000313" key="1">
    <source>
        <dbReference type="EMBL" id="QQP54805.1"/>
    </source>
</evidence>
<dbReference type="EMBL" id="CP045894">
    <property type="protein sequence ID" value="QQP54805.1"/>
    <property type="molecule type" value="Genomic_DNA"/>
</dbReference>